<dbReference type="AlphaFoldDB" id="A0A1Z5ILS9"/>
<evidence type="ECO:0000313" key="10">
    <source>
        <dbReference type="Proteomes" id="UP000198430"/>
    </source>
</evidence>
<name>A0A1Z5ILS9_9LACO</name>
<dbReference type="InterPro" id="IPR022764">
    <property type="entry name" value="Peptidase_S54_rhomboid_dom"/>
</dbReference>
<keyword evidence="3 7" id="KW-0812">Transmembrane</keyword>
<comment type="similarity">
    <text evidence="2">Belongs to the peptidase S54 family.</text>
</comment>
<proteinExistence type="inferred from homology"/>
<keyword evidence="4" id="KW-0378">Hydrolase</keyword>
<accession>A0A1Z5ILS9</accession>
<feature type="transmembrane region" description="Helical" evidence="7">
    <location>
        <begin position="173"/>
        <end position="192"/>
    </location>
</feature>
<feature type="domain" description="Peptidase S54 rhomboid" evidence="8">
    <location>
        <begin position="55"/>
        <end position="190"/>
    </location>
</feature>
<evidence type="ECO:0000256" key="6">
    <source>
        <dbReference type="ARBA" id="ARBA00023136"/>
    </source>
</evidence>
<dbReference type="GO" id="GO:0006508">
    <property type="term" value="P:proteolysis"/>
    <property type="evidence" value="ECO:0007669"/>
    <property type="project" value="UniProtKB-KW"/>
</dbReference>
<evidence type="ECO:0000259" key="8">
    <source>
        <dbReference type="Pfam" id="PF01694"/>
    </source>
</evidence>
<dbReference type="Gene3D" id="1.20.1540.10">
    <property type="entry name" value="Rhomboid-like"/>
    <property type="match status" value="1"/>
</dbReference>
<dbReference type="Pfam" id="PF01694">
    <property type="entry name" value="Rhomboid"/>
    <property type="match status" value="1"/>
</dbReference>
<gene>
    <name evidence="9" type="primary">glpG</name>
    <name evidence="9" type="ORF">IWT140_00296</name>
</gene>
<comment type="caution">
    <text evidence="9">The sequence shown here is derived from an EMBL/GenBank/DDBJ whole genome shotgun (WGS) entry which is preliminary data.</text>
</comment>
<evidence type="ECO:0000256" key="1">
    <source>
        <dbReference type="ARBA" id="ARBA00004141"/>
    </source>
</evidence>
<dbReference type="PANTHER" id="PTHR43731:SF14">
    <property type="entry name" value="PRESENILIN-ASSOCIATED RHOMBOID-LIKE PROTEIN, MITOCHONDRIAL"/>
    <property type="match status" value="1"/>
</dbReference>
<dbReference type="GO" id="GO:0004252">
    <property type="term" value="F:serine-type endopeptidase activity"/>
    <property type="evidence" value="ECO:0007669"/>
    <property type="project" value="InterPro"/>
</dbReference>
<evidence type="ECO:0000256" key="5">
    <source>
        <dbReference type="ARBA" id="ARBA00022989"/>
    </source>
</evidence>
<feature type="transmembrane region" description="Helical" evidence="7">
    <location>
        <begin position="96"/>
        <end position="114"/>
    </location>
</feature>
<feature type="transmembrane region" description="Helical" evidence="7">
    <location>
        <begin position="150"/>
        <end position="167"/>
    </location>
</feature>
<feature type="transmembrane region" description="Helical" evidence="7">
    <location>
        <begin position="12"/>
        <end position="32"/>
    </location>
</feature>
<evidence type="ECO:0000256" key="7">
    <source>
        <dbReference type="SAM" id="Phobius"/>
    </source>
</evidence>
<dbReference type="GO" id="GO:0016020">
    <property type="term" value="C:membrane"/>
    <property type="evidence" value="ECO:0007669"/>
    <property type="project" value="UniProtKB-SubCell"/>
</dbReference>
<keyword evidence="9" id="KW-0645">Protease</keyword>
<dbReference type="InterPro" id="IPR050925">
    <property type="entry name" value="Rhomboid_protease_S54"/>
</dbReference>
<feature type="transmembrane region" description="Helical" evidence="7">
    <location>
        <begin position="64"/>
        <end position="84"/>
    </location>
</feature>
<keyword evidence="5 7" id="KW-1133">Transmembrane helix</keyword>
<reference evidence="9 10" key="1">
    <citation type="submission" date="2015-11" db="EMBL/GenBank/DDBJ databases">
        <title>Draft genome sequences of new species of the genus Lactobacillus isolated from orchardgrass silage.</title>
        <authorList>
            <person name="Tohno M."/>
            <person name="Tanizawa Y."/>
            <person name="Arita M."/>
        </authorList>
    </citation>
    <scope>NUCLEOTIDE SEQUENCE [LARGE SCALE GENOMIC DNA]</scope>
    <source>
        <strain evidence="9 10">IWT140</strain>
    </source>
</reference>
<dbReference type="EMBL" id="BCMH01000001">
    <property type="protein sequence ID" value="GAX02699.1"/>
    <property type="molecule type" value="Genomic_DNA"/>
</dbReference>
<comment type="subcellular location">
    <subcellularLocation>
        <location evidence="1">Membrane</location>
        <topology evidence="1">Multi-pass membrane protein</topology>
    </subcellularLocation>
</comment>
<dbReference type="InterPro" id="IPR035952">
    <property type="entry name" value="Rhomboid-like_sf"/>
</dbReference>
<keyword evidence="6 7" id="KW-0472">Membrane</keyword>
<evidence type="ECO:0000256" key="2">
    <source>
        <dbReference type="ARBA" id="ARBA00009045"/>
    </source>
</evidence>
<feature type="transmembrane region" description="Helical" evidence="7">
    <location>
        <begin position="120"/>
        <end position="138"/>
    </location>
</feature>
<dbReference type="RefSeq" id="WP_089087674.1">
    <property type="nucleotide sequence ID" value="NZ_BCMH01000001.1"/>
</dbReference>
<feature type="transmembrane region" description="Helical" evidence="7">
    <location>
        <begin position="204"/>
        <end position="221"/>
    </location>
</feature>
<protein>
    <submittedName>
        <fullName evidence="9">Membrane-associated serine protease</fullName>
    </submittedName>
</protein>
<evidence type="ECO:0000256" key="3">
    <source>
        <dbReference type="ARBA" id="ARBA00022692"/>
    </source>
</evidence>
<dbReference type="SUPFAM" id="SSF144091">
    <property type="entry name" value="Rhomboid-like"/>
    <property type="match status" value="1"/>
</dbReference>
<evidence type="ECO:0000256" key="4">
    <source>
        <dbReference type="ARBA" id="ARBA00022801"/>
    </source>
</evidence>
<dbReference type="Proteomes" id="UP000198430">
    <property type="component" value="Unassembled WGS sequence"/>
</dbReference>
<sequence>MQQRLKHWLAGPYITISLIVITILVYMAMTLAGGSQNTQVLVDFGAKYNPLILAGQWWRLITPIFLHMGFEHILFNMVTLYFIGFQIEAIFGHWRYLAIFLISGIGGNLASFAFNPNSISAGASTAIFGLFGAFLMLGESFWENPYIRQMTKTFLLFIGFNLVFDIFSVGTDIQGHIGGLVIGFLMAYIVGVPKVGRISTVKRILAVIVAILVMIGLYYYGVTR</sequence>
<dbReference type="PANTHER" id="PTHR43731">
    <property type="entry name" value="RHOMBOID PROTEASE"/>
    <property type="match status" value="1"/>
</dbReference>
<organism evidence="9 10">
    <name type="scientific">Secundilactobacillus pentosiphilus</name>
    <dbReference type="NCBI Taxonomy" id="1714682"/>
    <lineage>
        <taxon>Bacteria</taxon>
        <taxon>Bacillati</taxon>
        <taxon>Bacillota</taxon>
        <taxon>Bacilli</taxon>
        <taxon>Lactobacillales</taxon>
        <taxon>Lactobacillaceae</taxon>
        <taxon>Secundilactobacillus</taxon>
    </lineage>
</organism>
<evidence type="ECO:0000313" key="9">
    <source>
        <dbReference type="EMBL" id="GAX02699.1"/>
    </source>
</evidence>
<keyword evidence="10" id="KW-1185">Reference proteome</keyword>